<dbReference type="AlphaFoldDB" id="A0A243RUV3"/>
<proteinExistence type="predicted"/>
<feature type="region of interest" description="Disordered" evidence="1">
    <location>
        <begin position="1"/>
        <end position="22"/>
    </location>
</feature>
<organism evidence="2 3">
    <name type="scientific">Streptomyces swartbergensis</name>
    <dbReference type="NCBI Taxonomy" id="487165"/>
    <lineage>
        <taxon>Bacteria</taxon>
        <taxon>Bacillati</taxon>
        <taxon>Actinomycetota</taxon>
        <taxon>Actinomycetes</taxon>
        <taxon>Kitasatosporales</taxon>
        <taxon>Streptomycetaceae</taxon>
        <taxon>Streptomyces</taxon>
    </lineage>
</organism>
<comment type="caution">
    <text evidence="2">The sequence shown here is derived from an EMBL/GenBank/DDBJ whole genome shotgun (WGS) entry which is preliminary data.</text>
</comment>
<evidence type="ECO:0000313" key="3">
    <source>
        <dbReference type="Proteomes" id="UP000195105"/>
    </source>
</evidence>
<gene>
    <name evidence="2" type="ORF">CA983_28515</name>
</gene>
<dbReference type="Proteomes" id="UP000195105">
    <property type="component" value="Unassembled WGS sequence"/>
</dbReference>
<reference evidence="2 3" key="1">
    <citation type="submission" date="2017-05" db="EMBL/GenBank/DDBJ databases">
        <title>Biotechnological potential of actinobacteria isolated from South African environments.</title>
        <authorList>
            <person name="Le Roes-Hill M."/>
            <person name="Prins A."/>
            <person name="Durrell K.A."/>
        </authorList>
    </citation>
    <scope>NUCLEOTIDE SEQUENCE [LARGE SCALE GENOMIC DNA]</scope>
    <source>
        <strain evidence="2 3">HMC13</strain>
    </source>
</reference>
<evidence type="ECO:0000313" key="2">
    <source>
        <dbReference type="EMBL" id="OUC98952.1"/>
    </source>
</evidence>
<evidence type="ECO:0000256" key="1">
    <source>
        <dbReference type="SAM" id="MobiDB-lite"/>
    </source>
</evidence>
<name>A0A243RUV3_9ACTN</name>
<protein>
    <submittedName>
        <fullName evidence="2">Uncharacterized protein</fullName>
    </submittedName>
</protein>
<accession>A0A243RUV3</accession>
<keyword evidence="3" id="KW-1185">Reference proteome</keyword>
<sequence>MTTAASAEGHLTYGSDPDDATPLERAVNALAREVRHYHFPGDGCLPEEEDRPTVRLAGVVVLRPASMPSGMQETYEEACVRLGVEARAEGWALWNTWGKGGARVTMVVSSVDTTVGLLANWARGRTVYPVTPVPSQIAQIHQGWAGPMTFSPLGAEQLGLTGQ</sequence>
<dbReference type="EMBL" id="NGFN01000219">
    <property type="protein sequence ID" value="OUC98952.1"/>
    <property type="molecule type" value="Genomic_DNA"/>
</dbReference>